<dbReference type="InterPro" id="IPR022842">
    <property type="entry name" value="RNAP_Rpo3/Rpb3/RPAC1"/>
</dbReference>
<feature type="domain" description="DNA-directed RNA polymerase RpoA/D/Rpb3-type" evidence="3">
    <location>
        <begin position="54"/>
        <end position="308"/>
    </location>
</feature>
<dbReference type="GO" id="GO:0006351">
    <property type="term" value="P:DNA-templated transcription"/>
    <property type="evidence" value="ECO:0007669"/>
    <property type="project" value="InterPro"/>
</dbReference>
<dbReference type="InterPro" id="IPR011263">
    <property type="entry name" value="DNA-dir_RNA_pol_RpoA/D/Rpb3"/>
</dbReference>
<dbReference type="AlphaFoldDB" id="A0AAD9J2L6"/>
<dbReference type="HAMAP" id="MF_00320">
    <property type="entry name" value="RNApol_arch_Rpo3"/>
    <property type="match status" value="1"/>
</dbReference>
<evidence type="ECO:0000256" key="1">
    <source>
        <dbReference type="ARBA" id="ARBA00022478"/>
    </source>
</evidence>
<gene>
    <name evidence="4" type="ORF">LSH36_697g03063</name>
</gene>
<dbReference type="SUPFAM" id="SSF56553">
    <property type="entry name" value="Insert subdomain of RNA polymerase alpha subunit"/>
    <property type="match status" value="1"/>
</dbReference>
<organism evidence="4 5">
    <name type="scientific">Paralvinella palmiformis</name>
    <dbReference type="NCBI Taxonomy" id="53620"/>
    <lineage>
        <taxon>Eukaryota</taxon>
        <taxon>Metazoa</taxon>
        <taxon>Spiralia</taxon>
        <taxon>Lophotrochozoa</taxon>
        <taxon>Annelida</taxon>
        <taxon>Polychaeta</taxon>
        <taxon>Sedentaria</taxon>
        <taxon>Canalipalpata</taxon>
        <taxon>Terebellida</taxon>
        <taxon>Terebelliformia</taxon>
        <taxon>Alvinellidae</taxon>
        <taxon>Paralvinella</taxon>
    </lineage>
</organism>
<dbReference type="FunFam" id="2.170.120.12:FF:000030">
    <property type="entry name" value="Uncharacterized protein"/>
    <property type="match status" value="1"/>
</dbReference>
<dbReference type="GO" id="GO:0046983">
    <property type="term" value="F:protein dimerization activity"/>
    <property type="evidence" value="ECO:0007669"/>
    <property type="project" value="InterPro"/>
</dbReference>
<dbReference type="InterPro" id="IPR036603">
    <property type="entry name" value="RBP11-like"/>
</dbReference>
<dbReference type="GO" id="GO:0005666">
    <property type="term" value="C:RNA polymerase III complex"/>
    <property type="evidence" value="ECO:0007669"/>
    <property type="project" value="TreeGrafter"/>
</dbReference>
<name>A0AAD9J2L6_9ANNE</name>
<dbReference type="Pfam" id="PF01193">
    <property type="entry name" value="RNA_pol_L"/>
    <property type="match status" value="1"/>
</dbReference>
<dbReference type="InterPro" id="IPR036643">
    <property type="entry name" value="RNApol_insert_sf"/>
</dbReference>
<dbReference type="InterPro" id="IPR001514">
    <property type="entry name" value="DNA-dir_RNA_pol_30-40kDasu_CS"/>
</dbReference>
<accession>A0AAD9J2L6</accession>
<evidence type="ECO:0000256" key="2">
    <source>
        <dbReference type="ARBA" id="ARBA00023163"/>
    </source>
</evidence>
<protein>
    <recommendedName>
        <fullName evidence="3">DNA-directed RNA polymerase RpoA/D/Rpb3-type domain-containing protein</fullName>
    </recommendedName>
</protein>
<keyword evidence="2" id="KW-0804">Transcription</keyword>
<dbReference type="FunFam" id="3.30.1360.10:FF:000005">
    <property type="entry name" value="Dna-directed rna polymerases i and iii subunit"/>
    <property type="match status" value="1"/>
</dbReference>
<comment type="caution">
    <text evidence="4">The sequence shown here is derived from an EMBL/GenBank/DDBJ whole genome shotgun (WGS) entry which is preliminary data.</text>
</comment>
<proteinExistence type="inferred from homology"/>
<dbReference type="SUPFAM" id="SSF55257">
    <property type="entry name" value="RBP11-like subunits of RNA polymerase"/>
    <property type="match status" value="1"/>
</dbReference>
<dbReference type="GO" id="GO:0003899">
    <property type="term" value="F:DNA-directed RNA polymerase activity"/>
    <property type="evidence" value="ECO:0007669"/>
    <property type="project" value="InterPro"/>
</dbReference>
<dbReference type="InterPro" id="IPR050518">
    <property type="entry name" value="Rpo3/RPB3_RNA_Pol_subunit"/>
</dbReference>
<sequence>MEEIRTRVVLNEHEIINVNSTDFPGNYPGYDDSWNLKKFSKNFRVDIVNVNERDMEFDLVGIDASVANAFRRILLSEVPTMAIDKVFIYNNTSIIQDEVLAHRLGLIPIKADPRLFEYQTADNNQGSETDATPEDTLVFELKVRCRKNPQASRDATDPSDLYIDHNRLIFQDFEKEIDIKVHAVKGIGKDHAKFSPVATASYRLLPEITLTETIEGALAERLKDCFAPGVIELDEVNDTIRARVANPRMDTCSREVLRHSELKDLIKLSRIRDHFIFSVESTGSLPPDTLFMEAIKVLMSKCRGLIQELERDI</sequence>
<evidence type="ECO:0000313" key="4">
    <source>
        <dbReference type="EMBL" id="KAK2145174.1"/>
    </source>
</evidence>
<dbReference type="SMART" id="SM00662">
    <property type="entry name" value="RPOLD"/>
    <property type="match status" value="1"/>
</dbReference>
<dbReference type="PANTHER" id="PTHR11800:SF13">
    <property type="entry name" value="DNA-DIRECTED RNA POLYMERASES I AND III SUBUNIT RPAC1"/>
    <property type="match status" value="1"/>
</dbReference>
<dbReference type="Gene3D" id="2.170.120.12">
    <property type="entry name" value="DNA-directed RNA polymerase, insert domain"/>
    <property type="match status" value="1"/>
</dbReference>
<dbReference type="CDD" id="cd07032">
    <property type="entry name" value="RNAP_I_II_AC40"/>
    <property type="match status" value="1"/>
</dbReference>
<dbReference type="Proteomes" id="UP001208570">
    <property type="component" value="Unassembled WGS sequence"/>
</dbReference>
<keyword evidence="5" id="KW-1185">Reference proteome</keyword>
<keyword evidence="1" id="KW-0240">DNA-directed RNA polymerase</keyword>
<dbReference type="PANTHER" id="PTHR11800">
    <property type="entry name" value="DNA-DIRECTED RNA POLYMERASE"/>
    <property type="match status" value="1"/>
</dbReference>
<evidence type="ECO:0000313" key="5">
    <source>
        <dbReference type="Proteomes" id="UP001208570"/>
    </source>
</evidence>
<dbReference type="PROSITE" id="PS00446">
    <property type="entry name" value="RNA_POL_D_30KD"/>
    <property type="match status" value="1"/>
</dbReference>
<dbReference type="InterPro" id="IPR033901">
    <property type="entry name" value="RNAPI/III_AC40"/>
</dbReference>
<dbReference type="Gene3D" id="3.30.1360.10">
    <property type="entry name" value="RNA polymerase, RBP11-like subunit"/>
    <property type="match status" value="1"/>
</dbReference>
<reference evidence="4" key="1">
    <citation type="journal article" date="2023" name="Mol. Biol. Evol.">
        <title>Third-Generation Sequencing Reveals the Adaptive Role of the Epigenome in Three Deep-Sea Polychaetes.</title>
        <authorList>
            <person name="Perez M."/>
            <person name="Aroh O."/>
            <person name="Sun Y."/>
            <person name="Lan Y."/>
            <person name="Juniper S.K."/>
            <person name="Young C.R."/>
            <person name="Angers B."/>
            <person name="Qian P.Y."/>
        </authorList>
    </citation>
    <scope>NUCLEOTIDE SEQUENCE</scope>
    <source>
        <strain evidence="4">P08H-3</strain>
    </source>
</reference>
<dbReference type="EMBL" id="JAODUP010000697">
    <property type="protein sequence ID" value="KAK2145174.1"/>
    <property type="molecule type" value="Genomic_DNA"/>
</dbReference>
<dbReference type="Gene3D" id="3.30.70.20">
    <property type="match status" value="1"/>
</dbReference>
<dbReference type="GO" id="GO:0003677">
    <property type="term" value="F:DNA binding"/>
    <property type="evidence" value="ECO:0007669"/>
    <property type="project" value="InterPro"/>
</dbReference>
<dbReference type="GO" id="GO:0005736">
    <property type="term" value="C:RNA polymerase I complex"/>
    <property type="evidence" value="ECO:0007669"/>
    <property type="project" value="TreeGrafter"/>
</dbReference>
<dbReference type="NCBIfam" id="NF001988">
    <property type="entry name" value="PRK00783.1"/>
    <property type="match status" value="1"/>
</dbReference>
<evidence type="ECO:0000259" key="3">
    <source>
        <dbReference type="SMART" id="SM00662"/>
    </source>
</evidence>